<keyword evidence="3 6" id="KW-0269">Exonuclease</keyword>
<dbReference type="Pfam" id="PF00929">
    <property type="entry name" value="RNase_T"/>
    <property type="match status" value="1"/>
</dbReference>
<dbReference type="RefSeq" id="WP_250094959.1">
    <property type="nucleotide sequence ID" value="NZ_JAKRYL010000002.1"/>
</dbReference>
<evidence type="ECO:0000259" key="5">
    <source>
        <dbReference type="SMART" id="SM00479"/>
    </source>
</evidence>
<keyword evidence="1" id="KW-0540">Nuclease</keyword>
<protein>
    <submittedName>
        <fullName evidence="6">Exonuclease domain-containing protein</fullName>
    </submittedName>
</protein>
<dbReference type="EMBL" id="JAKRYL010000002">
    <property type="protein sequence ID" value="MCL7746030.1"/>
    <property type="molecule type" value="Genomic_DNA"/>
</dbReference>
<dbReference type="SUPFAM" id="SSF53098">
    <property type="entry name" value="Ribonuclease H-like"/>
    <property type="match status" value="1"/>
</dbReference>
<evidence type="ECO:0000313" key="6">
    <source>
        <dbReference type="EMBL" id="MCL7746030.1"/>
    </source>
</evidence>
<evidence type="ECO:0000313" key="7">
    <source>
        <dbReference type="Proteomes" id="UP001139150"/>
    </source>
</evidence>
<evidence type="ECO:0000256" key="2">
    <source>
        <dbReference type="ARBA" id="ARBA00022801"/>
    </source>
</evidence>
<reference evidence="6" key="1">
    <citation type="submission" date="2022-02" db="EMBL/GenBank/DDBJ databases">
        <title>Halalkalibacter sp. nov. isolated from Lonar Lake, India.</title>
        <authorList>
            <person name="Joshi A."/>
            <person name="Thite S."/>
            <person name="Lodha T."/>
        </authorList>
    </citation>
    <scope>NUCLEOTIDE SEQUENCE</scope>
    <source>
        <strain evidence="6">MEB205</strain>
    </source>
</reference>
<dbReference type="AlphaFoldDB" id="A0A9X2A1B8"/>
<feature type="compositionally biased region" description="Basic and acidic residues" evidence="4">
    <location>
        <begin position="200"/>
        <end position="213"/>
    </location>
</feature>
<accession>A0A9X2A1B8</accession>
<dbReference type="InterPro" id="IPR047201">
    <property type="entry name" value="ERI-1_3'hExo-like"/>
</dbReference>
<dbReference type="PANTHER" id="PTHR23044:SF61">
    <property type="entry name" value="3'-5' EXORIBONUCLEASE 1-RELATED"/>
    <property type="match status" value="1"/>
</dbReference>
<gene>
    <name evidence="6" type="ORF">MF646_02735</name>
</gene>
<evidence type="ECO:0000256" key="1">
    <source>
        <dbReference type="ARBA" id="ARBA00022722"/>
    </source>
</evidence>
<dbReference type="InterPro" id="IPR012337">
    <property type="entry name" value="RNaseH-like_sf"/>
</dbReference>
<organism evidence="6 7">
    <name type="scientific">Halalkalibacter alkaliphilus</name>
    <dbReference type="NCBI Taxonomy" id="2917993"/>
    <lineage>
        <taxon>Bacteria</taxon>
        <taxon>Bacillati</taxon>
        <taxon>Bacillota</taxon>
        <taxon>Bacilli</taxon>
        <taxon>Bacillales</taxon>
        <taxon>Bacillaceae</taxon>
        <taxon>Halalkalibacter</taxon>
    </lineage>
</organism>
<dbReference type="PANTHER" id="PTHR23044">
    <property type="entry name" value="3'-5' EXONUCLEASE ERI1-RELATED"/>
    <property type="match status" value="1"/>
</dbReference>
<dbReference type="InterPro" id="IPR051274">
    <property type="entry name" value="3-5_Exoribonuclease"/>
</dbReference>
<sequence length="222" mass="25910">MVAVIFDLELIKRFRKGQPSEIVEIGACKVHIGKKEIIDQFQLYILPKRGHISKSTRKFIKMKEEDVDKAVSFEEAIRQFANWLGDDYYLCSWGKDDKAHFINQAAQNKINLEWLRNYNDIQKPIGKLITQNPNNQLGLKNALKIAGIEPKGKAHRGIDDAINTAELFIKFIDRIELQENTLSEKEILNQYKKYKRSRFRHTDQRQNKKERTTALHSSNKPT</sequence>
<name>A0A9X2A1B8_9BACI</name>
<evidence type="ECO:0000256" key="3">
    <source>
        <dbReference type="ARBA" id="ARBA00022839"/>
    </source>
</evidence>
<dbReference type="Proteomes" id="UP001139150">
    <property type="component" value="Unassembled WGS sequence"/>
</dbReference>
<keyword evidence="2" id="KW-0378">Hydrolase</keyword>
<feature type="region of interest" description="Disordered" evidence="4">
    <location>
        <begin position="198"/>
        <end position="222"/>
    </location>
</feature>
<comment type="caution">
    <text evidence="6">The sequence shown here is derived from an EMBL/GenBank/DDBJ whole genome shotgun (WGS) entry which is preliminary data.</text>
</comment>
<keyword evidence="7" id="KW-1185">Reference proteome</keyword>
<proteinExistence type="predicted"/>
<evidence type="ECO:0000256" key="4">
    <source>
        <dbReference type="SAM" id="MobiDB-lite"/>
    </source>
</evidence>
<dbReference type="InterPro" id="IPR036397">
    <property type="entry name" value="RNaseH_sf"/>
</dbReference>
<dbReference type="InterPro" id="IPR013520">
    <property type="entry name" value="Ribonucl_H"/>
</dbReference>
<dbReference type="CDD" id="cd06133">
    <property type="entry name" value="ERI-1_3'hExo_like"/>
    <property type="match status" value="1"/>
</dbReference>
<dbReference type="GO" id="GO:0003676">
    <property type="term" value="F:nucleic acid binding"/>
    <property type="evidence" value="ECO:0007669"/>
    <property type="project" value="InterPro"/>
</dbReference>
<dbReference type="Gene3D" id="3.30.420.10">
    <property type="entry name" value="Ribonuclease H-like superfamily/Ribonuclease H"/>
    <property type="match status" value="1"/>
</dbReference>
<dbReference type="SMART" id="SM00479">
    <property type="entry name" value="EXOIII"/>
    <property type="match status" value="1"/>
</dbReference>
<dbReference type="GO" id="GO:0000175">
    <property type="term" value="F:3'-5'-RNA exonuclease activity"/>
    <property type="evidence" value="ECO:0007669"/>
    <property type="project" value="InterPro"/>
</dbReference>
<feature type="domain" description="Exonuclease" evidence="5">
    <location>
        <begin position="2"/>
        <end position="177"/>
    </location>
</feature>